<keyword evidence="7" id="KW-1185">Reference proteome</keyword>
<proteinExistence type="predicted"/>
<dbReference type="Pfam" id="PF00990">
    <property type="entry name" value="GGDEF"/>
    <property type="match status" value="1"/>
</dbReference>
<evidence type="ECO:0000256" key="4">
    <source>
        <dbReference type="SAM" id="Phobius"/>
    </source>
</evidence>
<evidence type="ECO:0000259" key="5">
    <source>
        <dbReference type="PROSITE" id="PS50887"/>
    </source>
</evidence>
<gene>
    <name evidence="6" type="ORF">GTW23_16575</name>
</gene>
<feature type="domain" description="GGDEF" evidence="5">
    <location>
        <begin position="109"/>
        <end position="241"/>
    </location>
</feature>
<keyword evidence="4" id="KW-1133">Transmembrane helix</keyword>
<protein>
    <recommendedName>
        <fullName evidence="1">diguanylate cyclase</fullName>
        <ecNumber evidence="1">2.7.7.65</ecNumber>
    </recommendedName>
</protein>
<accession>A0ABT1CUC5</accession>
<reference evidence="6 7" key="1">
    <citation type="submission" date="2020-01" db="EMBL/GenBank/DDBJ databases">
        <title>Genomes of bacteria type strains.</title>
        <authorList>
            <person name="Chen J."/>
            <person name="Zhu S."/>
            <person name="Yang J."/>
        </authorList>
    </citation>
    <scope>NUCLEOTIDE SEQUENCE [LARGE SCALE GENOMIC DNA]</scope>
    <source>
        <strain evidence="6 7">DSM 16655</strain>
    </source>
</reference>
<dbReference type="CDD" id="cd01949">
    <property type="entry name" value="GGDEF"/>
    <property type="match status" value="1"/>
</dbReference>
<dbReference type="Proteomes" id="UP001320715">
    <property type="component" value="Unassembled WGS sequence"/>
</dbReference>
<dbReference type="EMBL" id="JAAAML010000003">
    <property type="protein sequence ID" value="MCO6409800.1"/>
    <property type="molecule type" value="Genomic_DNA"/>
</dbReference>
<dbReference type="EC" id="2.7.7.65" evidence="1"/>
<dbReference type="NCBIfam" id="TIGR00254">
    <property type="entry name" value="GGDEF"/>
    <property type="match status" value="1"/>
</dbReference>
<dbReference type="InterPro" id="IPR050469">
    <property type="entry name" value="Diguanylate_Cyclase"/>
</dbReference>
<evidence type="ECO:0000313" key="6">
    <source>
        <dbReference type="EMBL" id="MCO6409800.1"/>
    </source>
</evidence>
<dbReference type="PANTHER" id="PTHR45138">
    <property type="entry name" value="REGULATORY COMPONENTS OF SENSORY TRANSDUCTION SYSTEM"/>
    <property type="match status" value="1"/>
</dbReference>
<dbReference type="PROSITE" id="PS50887">
    <property type="entry name" value="GGDEF"/>
    <property type="match status" value="1"/>
</dbReference>
<evidence type="ECO:0000313" key="7">
    <source>
        <dbReference type="Proteomes" id="UP001320715"/>
    </source>
</evidence>
<dbReference type="PANTHER" id="PTHR45138:SF9">
    <property type="entry name" value="DIGUANYLATE CYCLASE DGCM-RELATED"/>
    <property type="match status" value="1"/>
</dbReference>
<dbReference type="SMART" id="SM00267">
    <property type="entry name" value="GGDEF"/>
    <property type="match status" value="1"/>
</dbReference>
<dbReference type="Gene3D" id="3.30.70.270">
    <property type="match status" value="1"/>
</dbReference>
<feature type="compositionally biased region" description="Basic and acidic residues" evidence="3">
    <location>
        <begin position="320"/>
        <end position="330"/>
    </location>
</feature>
<dbReference type="SUPFAM" id="SSF55073">
    <property type="entry name" value="Nucleotide cyclase"/>
    <property type="match status" value="1"/>
</dbReference>
<sequence>MFEIRTRRQVYRMTAIITLFAVLIPVLTFALPFAFFGKAYLGFFAIAVFPAALIPLFLAPPIAIIILQMFRRQTLTIDKVDEYIRYDALTGVLTRTYLLGKSREQLAAGGGAFLMIDADHFKAINDTHGHDVGDEALKKLAEVLRKALTTEALIGRLGGEEFGVLLPGANHARAAMAAEAVCSLMRSEAGTIAGHEIGLTVSIGCAVHIPGQTLERIMKRADAALYQAKRTGRDRVCVAEAEGAVSVQEPEAVVADTAGKPARGGDRNNRRLTRQRPQPVAEQADQQNHLGQERQAEAAAALPARRVLLDEVPGMQCPADGKDQPEPVRR</sequence>
<dbReference type="InterPro" id="IPR043128">
    <property type="entry name" value="Rev_trsase/Diguanyl_cyclase"/>
</dbReference>
<keyword evidence="4" id="KW-0812">Transmembrane</keyword>
<evidence type="ECO:0000256" key="1">
    <source>
        <dbReference type="ARBA" id="ARBA00012528"/>
    </source>
</evidence>
<evidence type="ECO:0000256" key="3">
    <source>
        <dbReference type="SAM" id="MobiDB-lite"/>
    </source>
</evidence>
<feature type="region of interest" description="Disordered" evidence="3">
    <location>
        <begin position="250"/>
        <end position="330"/>
    </location>
</feature>
<feature type="compositionally biased region" description="Low complexity" evidence="3">
    <location>
        <begin position="297"/>
        <end position="306"/>
    </location>
</feature>
<dbReference type="InterPro" id="IPR029787">
    <property type="entry name" value="Nucleotide_cyclase"/>
</dbReference>
<feature type="transmembrane region" description="Helical" evidence="4">
    <location>
        <begin position="41"/>
        <end position="67"/>
    </location>
</feature>
<name>A0ABT1CUC5_9HYPH</name>
<comment type="caution">
    <text evidence="6">The sequence shown here is derived from an EMBL/GenBank/DDBJ whole genome shotgun (WGS) entry which is preliminary data.</text>
</comment>
<organism evidence="6 7">
    <name type="scientific">Hoeflea alexandrii</name>
    <dbReference type="NCBI Taxonomy" id="288436"/>
    <lineage>
        <taxon>Bacteria</taxon>
        <taxon>Pseudomonadati</taxon>
        <taxon>Pseudomonadota</taxon>
        <taxon>Alphaproteobacteria</taxon>
        <taxon>Hyphomicrobiales</taxon>
        <taxon>Rhizobiaceae</taxon>
        <taxon>Hoeflea</taxon>
    </lineage>
</organism>
<keyword evidence="4" id="KW-0472">Membrane</keyword>
<dbReference type="InterPro" id="IPR000160">
    <property type="entry name" value="GGDEF_dom"/>
</dbReference>
<evidence type="ECO:0000256" key="2">
    <source>
        <dbReference type="ARBA" id="ARBA00034247"/>
    </source>
</evidence>
<feature type="transmembrane region" description="Helical" evidence="4">
    <location>
        <begin position="12"/>
        <end position="35"/>
    </location>
</feature>
<comment type="catalytic activity">
    <reaction evidence="2">
        <text>2 GTP = 3',3'-c-di-GMP + 2 diphosphate</text>
        <dbReference type="Rhea" id="RHEA:24898"/>
        <dbReference type="ChEBI" id="CHEBI:33019"/>
        <dbReference type="ChEBI" id="CHEBI:37565"/>
        <dbReference type="ChEBI" id="CHEBI:58805"/>
        <dbReference type="EC" id="2.7.7.65"/>
    </reaction>
</comment>